<dbReference type="InterPro" id="IPR054827">
    <property type="entry name" value="thermosome_alpha"/>
</dbReference>
<dbReference type="InterPro" id="IPR027409">
    <property type="entry name" value="GroEL-like_apical_dom_sf"/>
</dbReference>
<dbReference type="InterPro" id="IPR053374">
    <property type="entry name" value="TCP-1_chaperonin"/>
</dbReference>
<dbReference type="SUPFAM" id="SSF48592">
    <property type="entry name" value="GroEL equatorial domain-like"/>
    <property type="match status" value="1"/>
</dbReference>
<protein>
    <recommendedName>
        <fullName evidence="3 9">T-complex protein 1 subunit gamma</fullName>
    </recommendedName>
</protein>
<dbReference type="PROSITE" id="PS00995">
    <property type="entry name" value="TCP1_3"/>
    <property type="match status" value="1"/>
</dbReference>
<dbReference type="Gene3D" id="3.30.260.10">
    <property type="entry name" value="TCP-1-like chaperonin intermediate domain"/>
    <property type="match status" value="1"/>
</dbReference>
<evidence type="ECO:0000256" key="4">
    <source>
        <dbReference type="ARBA" id="ARBA00022490"/>
    </source>
</evidence>
<accession>A0ABQ9Y4T6</accession>
<reference evidence="11 12" key="1">
    <citation type="journal article" date="2022" name="bioRxiv">
        <title>Genomics of Preaxostyla Flagellates Illuminates Evolutionary Transitions and the Path Towards Mitochondrial Loss.</title>
        <authorList>
            <person name="Novak L.V.F."/>
            <person name="Treitli S.C."/>
            <person name="Pyrih J."/>
            <person name="Halakuc P."/>
            <person name="Pipaliya S.V."/>
            <person name="Vacek V."/>
            <person name="Brzon O."/>
            <person name="Soukal P."/>
            <person name="Eme L."/>
            <person name="Dacks J.B."/>
            <person name="Karnkowska A."/>
            <person name="Elias M."/>
            <person name="Hampl V."/>
        </authorList>
    </citation>
    <scope>NUCLEOTIDE SEQUENCE [LARGE SCALE GENOMIC DNA]</scope>
    <source>
        <strain evidence="11">NAU3</strain>
        <tissue evidence="11">Gut</tissue>
    </source>
</reference>
<dbReference type="EMBL" id="JARBJD010000035">
    <property type="protein sequence ID" value="KAK2958753.1"/>
    <property type="molecule type" value="Genomic_DNA"/>
</dbReference>
<keyword evidence="5 8" id="KW-0547">Nucleotide-binding</keyword>
<dbReference type="InterPro" id="IPR017998">
    <property type="entry name" value="Chaperone_TCP-1"/>
</dbReference>
<keyword evidence="12" id="KW-1185">Reference proteome</keyword>
<keyword evidence="4" id="KW-0963">Cytoplasm</keyword>
<dbReference type="InterPro" id="IPR027413">
    <property type="entry name" value="GROEL-like_equatorial_sf"/>
</dbReference>
<dbReference type="InterPro" id="IPR002423">
    <property type="entry name" value="Cpn60/GroEL/TCP-1"/>
</dbReference>
<dbReference type="Gene3D" id="3.50.7.10">
    <property type="entry name" value="GroEL"/>
    <property type="match status" value="1"/>
</dbReference>
<keyword evidence="6 8" id="KW-0067">ATP-binding</keyword>
<dbReference type="CDD" id="cd03337">
    <property type="entry name" value="TCP1_gamma"/>
    <property type="match status" value="1"/>
</dbReference>
<evidence type="ECO:0000256" key="6">
    <source>
        <dbReference type="ARBA" id="ARBA00022840"/>
    </source>
</evidence>
<feature type="compositionally biased region" description="Basic and acidic residues" evidence="10">
    <location>
        <begin position="545"/>
        <end position="555"/>
    </location>
</feature>
<dbReference type="Gene3D" id="1.10.560.10">
    <property type="entry name" value="GroEL-like equatorial domain"/>
    <property type="match status" value="1"/>
</dbReference>
<evidence type="ECO:0000256" key="9">
    <source>
        <dbReference type="RuleBase" id="RU004191"/>
    </source>
</evidence>
<evidence type="ECO:0000256" key="8">
    <source>
        <dbReference type="RuleBase" id="RU004187"/>
    </source>
</evidence>
<dbReference type="InterPro" id="IPR027410">
    <property type="entry name" value="TCP-1-like_intermed_sf"/>
</dbReference>
<name>A0ABQ9Y4T6_9EUKA</name>
<evidence type="ECO:0000256" key="1">
    <source>
        <dbReference type="ARBA" id="ARBA00004496"/>
    </source>
</evidence>
<dbReference type="InterPro" id="IPR012719">
    <property type="entry name" value="Chap_CCT_gamma"/>
</dbReference>
<dbReference type="NCBIfam" id="TIGR02344">
    <property type="entry name" value="chap_CCT_gamma"/>
    <property type="match status" value="1"/>
</dbReference>
<proteinExistence type="inferred from homology"/>
<feature type="region of interest" description="Disordered" evidence="10">
    <location>
        <begin position="544"/>
        <end position="564"/>
    </location>
</feature>
<evidence type="ECO:0000256" key="3">
    <source>
        <dbReference type="ARBA" id="ARBA00017187"/>
    </source>
</evidence>
<dbReference type="InterPro" id="IPR002194">
    <property type="entry name" value="Chaperonin_TCP-1_CS"/>
</dbReference>
<gene>
    <name evidence="11" type="ORF">BLNAU_6256</name>
</gene>
<evidence type="ECO:0000256" key="5">
    <source>
        <dbReference type="ARBA" id="ARBA00022741"/>
    </source>
</evidence>
<dbReference type="SUPFAM" id="SSF54849">
    <property type="entry name" value="GroEL-intermediate domain like"/>
    <property type="match status" value="1"/>
</dbReference>
<organism evidence="11 12">
    <name type="scientific">Blattamonas nauphoetae</name>
    <dbReference type="NCBI Taxonomy" id="2049346"/>
    <lineage>
        <taxon>Eukaryota</taxon>
        <taxon>Metamonada</taxon>
        <taxon>Preaxostyla</taxon>
        <taxon>Oxymonadida</taxon>
        <taxon>Blattamonas</taxon>
    </lineage>
</organism>
<dbReference type="NCBIfam" id="NF041082">
    <property type="entry name" value="thermosome_alpha"/>
    <property type="match status" value="1"/>
</dbReference>
<dbReference type="Pfam" id="PF00118">
    <property type="entry name" value="Cpn60_TCP1"/>
    <property type="match status" value="1"/>
</dbReference>
<comment type="caution">
    <text evidence="11">The sequence shown here is derived from an EMBL/GenBank/DDBJ whole genome shotgun (WGS) entry which is preliminary data.</text>
</comment>
<dbReference type="PRINTS" id="PR00304">
    <property type="entry name" value="TCOMPLEXTCP1"/>
</dbReference>
<dbReference type="SUPFAM" id="SSF52029">
    <property type="entry name" value="GroEL apical domain-like"/>
    <property type="match status" value="1"/>
</dbReference>
<comment type="subcellular location">
    <subcellularLocation>
        <location evidence="1">Cytoplasm</location>
    </subcellularLocation>
</comment>
<dbReference type="PANTHER" id="PTHR11353">
    <property type="entry name" value="CHAPERONIN"/>
    <property type="match status" value="1"/>
</dbReference>
<dbReference type="NCBIfam" id="NF041083">
    <property type="entry name" value="thermosome_beta"/>
    <property type="match status" value="1"/>
</dbReference>
<evidence type="ECO:0000256" key="2">
    <source>
        <dbReference type="ARBA" id="ARBA00008020"/>
    </source>
</evidence>
<dbReference type="PROSITE" id="PS00750">
    <property type="entry name" value="TCP1_1"/>
    <property type="match status" value="1"/>
</dbReference>
<dbReference type="Proteomes" id="UP001281761">
    <property type="component" value="Unassembled WGS sequence"/>
</dbReference>
<evidence type="ECO:0000256" key="10">
    <source>
        <dbReference type="SAM" id="MobiDB-lite"/>
    </source>
</evidence>
<evidence type="ECO:0000313" key="11">
    <source>
        <dbReference type="EMBL" id="KAK2958753.1"/>
    </source>
</evidence>
<keyword evidence="7 8" id="KW-0143">Chaperone</keyword>
<sequence length="564" mass="63078">MMRPGQVLVLNTTAKRETGYQAQLRNINVGRETANVIRTCLGPRAMLKMILNAMGSILITNDGNSILREIDVTHPAARTIIQLSRSQDEEVGDGTTSVIVLAGEVLSVSQELLEKKLHPTIICGSYQRGLQAALHVCNLISRKIDTDNKEEMFSLLRTTLGTKFASEWMDMMCKLAYEAVRKVTVRRKDRTDAPAEIDLKRYAKVEKIPGGSESQSEVLDGVMMNKDPTHPKMRRKIENPRIILLDCPLEYKKGESQTNAVITNENDWEAMLRAEEEEVKQMCDKIIALKPDIVITEKGLSDLASHYFLQANITSIRRIRKTDNNRIARATGATIVHRPEELKEADIGTECGLFEVRKIGDDYFSYFVQCKDPKACSIILRGASKDVLNEIERNLQDAMCVARNIMVNPRLLPGGGATEMAIAAYLAKTAAEEEGVAQWPRQSLSTAFEIIPKTLIENCGANIIRTITELRAKHHEMWTKVSGKEPLKEDQPLWGINGNTGEIVDIRKTEIWEPFSVKTQTFKSAIDSACMLLRIDDIVSGVKKKAGDGEQHEPTEAELEEMAE</sequence>
<evidence type="ECO:0000313" key="12">
    <source>
        <dbReference type="Proteomes" id="UP001281761"/>
    </source>
</evidence>
<evidence type="ECO:0000256" key="7">
    <source>
        <dbReference type="ARBA" id="ARBA00023186"/>
    </source>
</evidence>
<comment type="similarity">
    <text evidence="2 8">Belongs to the TCP-1 chaperonin family.</text>
</comment>